<evidence type="ECO:0008006" key="3">
    <source>
        <dbReference type="Google" id="ProtNLM"/>
    </source>
</evidence>
<name>S2WKR0_9ACTN</name>
<sequence length="184" mass="20752">MELSALDRHSYENPDRFVAGLVGERGHRVYYLQARKGNRVTNVVCQPQQLASLSDHIDAVLDKLDEYGLIEGMPVLQKSPKDDRPLDVPLEADFIAGTMAISWQPDNQYLHVELFEYGHFDDANHGVACVLRAFITLRQAREFAARVRKIVDLNTQVCPFCGQPLTARGHVCPSANGFRRMTEI</sequence>
<dbReference type="EMBL" id="AGZR01000005">
    <property type="protein sequence ID" value="EPD33237.1"/>
    <property type="molecule type" value="Genomic_DNA"/>
</dbReference>
<evidence type="ECO:0000313" key="2">
    <source>
        <dbReference type="Proteomes" id="UP000014417"/>
    </source>
</evidence>
<dbReference type="NCBIfam" id="TIGR03847">
    <property type="entry name" value="conserved hypothetical protein"/>
    <property type="match status" value="1"/>
</dbReference>
<comment type="caution">
    <text evidence="1">The sequence shown here is derived from an EMBL/GenBank/DDBJ whole genome shotgun (WGS) entry which is preliminary data.</text>
</comment>
<protein>
    <recommendedName>
        <fullName evidence="3">DUF3090 family protein</fullName>
    </recommendedName>
</protein>
<gene>
    <name evidence="1" type="ORF">HMPREF9306_00769</name>
</gene>
<evidence type="ECO:0000313" key="1">
    <source>
        <dbReference type="EMBL" id="EPD33237.1"/>
    </source>
</evidence>
<reference evidence="1 2" key="1">
    <citation type="submission" date="2013-04" db="EMBL/GenBank/DDBJ databases">
        <title>The Genome Sequence of Propionimicrobium lymphophilum ACS-093-V-SCH5.</title>
        <authorList>
            <consortium name="The Broad Institute Genomics Platform"/>
            <person name="Earl A."/>
            <person name="Ward D."/>
            <person name="Feldgarden M."/>
            <person name="Gevers D."/>
            <person name="Saerens B."/>
            <person name="Vaneechoutte M."/>
            <person name="Walker B."/>
            <person name="Young S."/>
            <person name="Zeng Q."/>
            <person name="Gargeya S."/>
            <person name="Fitzgerald M."/>
            <person name="Haas B."/>
            <person name="Abouelleil A."/>
            <person name="Allen A.W."/>
            <person name="Alvarado L."/>
            <person name="Arachchi H.M."/>
            <person name="Berlin A.M."/>
            <person name="Chapman S.B."/>
            <person name="Gainer-Dewar J."/>
            <person name="Goldberg J."/>
            <person name="Griggs A."/>
            <person name="Gujja S."/>
            <person name="Hansen M."/>
            <person name="Howarth C."/>
            <person name="Imamovic A."/>
            <person name="Ireland A."/>
            <person name="Larimer J."/>
            <person name="McCowan C."/>
            <person name="Murphy C."/>
            <person name="Pearson M."/>
            <person name="Poon T.W."/>
            <person name="Priest M."/>
            <person name="Roberts A."/>
            <person name="Saif S."/>
            <person name="Shea T."/>
            <person name="Sisk P."/>
            <person name="Sykes S."/>
            <person name="Wortman J."/>
            <person name="Nusbaum C."/>
            <person name="Birren B."/>
        </authorList>
    </citation>
    <scope>NUCLEOTIDE SEQUENCE [LARGE SCALE GENOMIC DNA]</scope>
    <source>
        <strain evidence="1 2">ACS-093-V-SCH5</strain>
    </source>
</reference>
<keyword evidence="2" id="KW-1185">Reference proteome</keyword>
<dbReference type="Proteomes" id="UP000014417">
    <property type="component" value="Unassembled WGS sequence"/>
</dbReference>
<dbReference type="Pfam" id="PF11290">
    <property type="entry name" value="DUF3090"/>
    <property type="match status" value="1"/>
</dbReference>
<accession>S2WKR0</accession>
<dbReference type="RefSeq" id="WP_016455612.1">
    <property type="nucleotide sequence ID" value="NZ_KE150269.1"/>
</dbReference>
<dbReference type="AlphaFoldDB" id="S2WKR0"/>
<dbReference type="HOGENOM" id="CLU_098984_0_0_11"/>
<dbReference type="OrthoDB" id="156387at2"/>
<proteinExistence type="predicted"/>
<dbReference type="STRING" id="883161.HMPREF9306_00769"/>
<organism evidence="1 2">
    <name type="scientific">Propionimicrobium lymphophilum ACS-093-V-SCH5</name>
    <dbReference type="NCBI Taxonomy" id="883161"/>
    <lineage>
        <taxon>Bacteria</taxon>
        <taxon>Bacillati</taxon>
        <taxon>Actinomycetota</taxon>
        <taxon>Actinomycetes</taxon>
        <taxon>Propionibacteriales</taxon>
        <taxon>Propionibacteriaceae</taxon>
        <taxon>Propionimicrobium</taxon>
    </lineage>
</organism>
<dbReference type="InterPro" id="IPR021441">
    <property type="entry name" value="DUF3090"/>
</dbReference>